<dbReference type="InterPro" id="IPR029063">
    <property type="entry name" value="SAM-dependent_MTases_sf"/>
</dbReference>
<dbReference type="PANTHER" id="PTHR14614">
    <property type="entry name" value="HEPATOCELLULAR CARCINOMA-ASSOCIATED ANTIGEN"/>
    <property type="match status" value="1"/>
</dbReference>
<dbReference type="AlphaFoldDB" id="A0AAV1U4B9"/>
<comment type="caution">
    <text evidence="1">The sequence shown here is derived from an EMBL/GenBank/DDBJ whole genome shotgun (WGS) entry which is preliminary data.</text>
</comment>
<dbReference type="SUPFAM" id="SSF53335">
    <property type="entry name" value="S-adenosyl-L-methionine-dependent methyltransferases"/>
    <property type="match status" value="1"/>
</dbReference>
<name>A0AAV1U4B9_9STRA</name>
<sequence length="271" mass="29738">MDNVEDNVVGDLFRQNGEDNGYDPNDYVQTINVGESMPPFHISVADDDGGIPGSLFACAVWNGARFVAMYFAKHPDLVKGRRIVEFGAASALPSLVALHLGAKVAVMTDYPNELLLENIATNIRRNEHLLGIGRRAVRGHLWGSDTAGLLACLEESPCVKISQSTAAKSTCAVDSIGTRFDVAVVAECLWLHDSHEDLLRSIDSCIAPSAQVYVSFAHHVPGHEQNDLSFFTKAKELYGFIAIYLDTLASPHVYNKDLIVDQYLYVLTRSR</sequence>
<proteinExistence type="predicted"/>
<dbReference type="EMBL" id="CAKLBY020000153">
    <property type="protein sequence ID" value="CAK7929315.1"/>
    <property type="molecule type" value="Genomic_DNA"/>
</dbReference>
<accession>A0AAV1U4B9</accession>
<evidence type="ECO:0000313" key="1">
    <source>
        <dbReference type="EMBL" id="CAK7929315.1"/>
    </source>
</evidence>
<dbReference type="Proteomes" id="UP001162060">
    <property type="component" value="Unassembled WGS sequence"/>
</dbReference>
<dbReference type="GO" id="GO:0005737">
    <property type="term" value="C:cytoplasm"/>
    <property type="evidence" value="ECO:0007669"/>
    <property type="project" value="TreeGrafter"/>
</dbReference>
<reference evidence="1" key="1">
    <citation type="submission" date="2024-01" db="EMBL/GenBank/DDBJ databases">
        <authorList>
            <person name="Webb A."/>
        </authorList>
    </citation>
    <scope>NUCLEOTIDE SEQUENCE</scope>
    <source>
        <strain evidence="1">Pm1</strain>
    </source>
</reference>
<organism evidence="1 2">
    <name type="scientific">Peronospora matthiolae</name>
    <dbReference type="NCBI Taxonomy" id="2874970"/>
    <lineage>
        <taxon>Eukaryota</taxon>
        <taxon>Sar</taxon>
        <taxon>Stramenopiles</taxon>
        <taxon>Oomycota</taxon>
        <taxon>Peronosporomycetes</taxon>
        <taxon>Peronosporales</taxon>
        <taxon>Peronosporaceae</taxon>
        <taxon>Peronospora</taxon>
    </lineage>
</organism>
<evidence type="ECO:0000313" key="2">
    <source>
        <dbReference type="Proteomes" id="UP001162060"/>
    </source>
</evidence>
<dbReference type="Gene3D" id="3.40.50.150">
    <property type="entry name" value="Vaccinia Virus protein VP39"/>
    <property type="match status" value="1"/>
</dbReference>
<dbReference type="PANTHER" id="PTHR14614:SF10">
    <property type="entry name" value="PROTEIN N-TERMINAL AND LYSINE N-METHYLTRANSFERASE EFM7"/>
    <property type="match status" value="1"/>
</dbReference>
<protein>
    <submittedName>
        <fullName evidence="1">Uncharacterized protein</fullName>
    </submittedName>
</protein>
<gene>
    <name evidence="1" type="ORF">PM001_LOCUS14465</name>
</gene>
<dbReference type="InterPro" id="IPR019410">
    <property type="entry name" value="Methyltransf_16"/>
</dbReference>